<proteinExistence type="predicted"/>
<reference evidence="1 2" key="1">
    <citation type="submission" date="2024-09" db="EMBL/GenBank/DDBJ databases">
        <authorList>
            <person name="Sun Q."/>
            <person name="Mori K."/>
        </authorList>
    </citation>
    <scope>NUCLEOTIDE SEQUENCE [LARGE SCALE GENOMIC DNA]</scope>
    <source>
        <strain evidence="1 2">JCM 9626</strain>
    </source>
</reference>
<evidence type="ECO:0000313" key="2">
    <source>
        <dbReference type="Proteomes" id="UP001589750"/>
    </source>
</evidence>
<dbReference type="EMBL" id="JBHMDG010000010">
    <property type="protein sequence ID" value="MFB9313043.1"/>
    <property type="molecule type" value="Genomic_DNA"/>
</dbReference>
<dbReference type="Proteomes" id="UP001589750">
    <property type="component" value="Unassembled WGS sequence"/>
</dbReference>
<keyword evidence="2" id="KW-1185">Reference proteome</keyword>
<sequence>MPKLPQPLLEVAWRHRGETGKIHYRVRRPDGSPRHLITREGDALYEVLEQHLTAIGYTGPKTSDEASSEH</sequence>
<gene>
    <name evidence="1" type="ORF">ACFFRI_08310</name>
</gene>
<comment type="caution">
    <text evidence="1">The sequence shown here is derived from an EMBL/GenBank/DDBJ whole genome shotgun (WGS) entry which is preliminary data.</text>
</comment>
<evidence type="ECO:0000313" key="1">
    <source>
        <dbReference type="EMBL" id="MFB9313043.1"/>
    </source>
</evidence>
<accession>A0ABV5K8H8</accession>
<name>A0ABV5K8H8_9ACTN</name>
<organism evidence="1 2">
    <name type="scientific">Nocardioides plantarum</name>
    <dbReference type="NCBI Taxonomy" id="29299"/>
    <lineage>
        <taxon>Bacteria</taxon>
        <taxon>Bacillati</taxon>
        <taxon>Actinomycetota</taxon>
        <taxon>Actinomycetes</taxon>
        <taxon>Propionibacteriales</taxon>
        <taxon>Nocardioidaceae</taxon>
        <taxon>Nocardioides</taxon>
    </lineage>
</organism>
<dbReference type="RefSeq" id="WP_140011742.1">
    <property type="nucleotide sequence ID" value="NZ_JBHMDG010000010.1"/>
</dbReference>
<protein>
    <submittedName>
        <fullName evidence="1">Uncharacterized protein</fullName>
    </submittedName>
</protein>